<feature type="compositionally biased region" description="Polar residues" evidence="2">
    <location>
        <begin position="19"/>
        <end position="31"/>
    </location>
</feature>
<reference evidence="4" key="2">
    <citation type="submission" date="2014-03" db="EMBL/GenBank/DDBJ databases">
        <title>The whipworm genome and dual-species transcriptomics of an intimate host-pathogen interaction.</title>
        <authorList>
            <person name="Foth B.J."/>
            <person name="Tsai I.J."/>
            <person name="Reid A.J."/>
            <person name="Bancroft A.J."/>
            <person name="Nichol S."/>
            <person name="Tracey A."/>
            <person name="Holroyd N."/>
            <person name="Cotton J.A."/>
            <person name="Stanley E.J."/>
            <person name="Zarowiecki M."/>
            <person name="Liu J.Z."/>
            <person name="Huckvale T."/>
            <person name="Cooper P.J."/>
            <person name="Grencis R.K."/>
            <person name="Berriman M."/>
        </authorList>
    </citation>
    <scope>NUCLEOTIDE SEQUENCE [LARGE SCALE GENOMIC DNA]</scope>
    <source>
        <strain evidence="4">Edinburgh</strain>
    </source>
</reference>
<dbReference type="SMART" id="SM00248">
    <property type="entry name" value="ANK"/>
    <property type="match status" value="2"/>
</dbReference>
<keyword evidence="4" id="KW-1185">Reference proteome</keyword>
<feature type="domain" description="G-patch" evidence="3">
    <location>
        <begin position="249"/>
        <end position="295"/>
    </location>
</feature>
<dbReference type="Pfam" id="PF12796">
    <property type="entry name" value="Ank_2"/>
    <property type="match status" value="1"/>
</dbReference>
<evidence type="ECO:0000256" key="2">
    <source>
        <dbReference type="SAM" id="MobiDB-lite"/>
    </source>
</evidence>
<dbReference type="STRING" id="70415.A0A5S6Q686"/>
<keyword evidence="1" id="KW-0040">ANK repeat</keyword>
<proteinExistence type="predicted"/>
<dbReference type="Proteomes" id="UP000046395">
    <property type="component" value="Unassembled WGS sequence"/>
</dbReference>
<reference evidence="4" key="1">
    <citation type="submission" date="2013-11" db="EMBL/GenBank/DDBJ databases">
        <authorList>
            <person name="Aslett M."/>
        </authorList>
    </citation>
    <scope>NUCLEOTIDE SEQUENCE [LARGE SCALE GENOMIC DNA]</scope>
    <source>
        <strain evidence="4">Edinburgh</strain>
    </source>
</reference>
<dbReference type="AlphaFoldDB" id="A0A5S6Q686"/>
<organism evidence="4 5">
    <name type="scientific">Trichuris muris</name>
    <name type="common">Mouse whipworm</name>
    <dbReference type="NCBI Taxonomy" id="70415"/>
    <lineage>
        <taxon>Eukaryota</taxon>
        <taxon>Metazoa</taxon>
        <taxon>Ecdysozoa</taxon>
        <taxon>Nematoda</taxon>
        <taxon>Enoplea</taxon>
        <taxon>Dorylaimia</taxon>
        <taxon>Trichinellida</taxon>
        <taxon>Trichuridae</taxon>
        <taxon>Trichuris</taxon>
    </lineage>
</organism>
<evidence type="ECO:0000313" key="5">
    <source>
        <dbReference type="WBParaSite" id="TMUE_1000002801.1"/>
    </source>
</evidence>
<evidence type="ECO:0000256" key="1">
    <source>
        <dbReference type="PROSITE-ProRule" id="PRU00023"/>
    </source>
</evidence>
<dbReference type="Pfam" id="PF01585">
    <property type="entry name" value="G-patch"/>
    <property type="match status" value="1"/>
</dbReference>
<evidence type="ECO:0000313" key="4">
    <source>
        <dbReference type="Proteomes" id="UP000046395"/>
    </source>
</evidence>
<dbReference type="PROSITE" id="PS50174">
    <property type="entry name" value="G_PATCH"/>
    <property type="match status" value="1"/>
</dbReference>
<dbReference type="WBParaSite" id="TMUE_1000002801.2">
    <property type="protein sequence ID" value="TMUE_1000002801.2"/>
    <property type="gene ID" value="WBGene00293741"/>
</dbReference>
<dbReference type="PROSITE" id="PS50297">
    <property type="entry name" value="ANK_REP_REGION"/>
    <property type="match status" value="1"/>
</dbReference>
<reference evidence="5" key="3">
    <citation type="submission" date="2019-12" db="UniProtKB">
        <authorList>
            <consortium name="WormBaseParasite"/>
        </authorList>
    </citation>
    <scope>IDENTIFICATION</scope>
</reference>
<dbReference type="InterPro" id="IPR000467">
    <property type="entry name" value="G_patch_dom"/>
</dbReference>
<accession>A0A5S6Q686</accession>
<dbReference type="PROSITE" id="PS50088">
    <property type="entry name" value="ANK_REPEAT"/>
    <property type="match status" value="1"/>
</dbReference>
<protein>
    <submittedName>
        <fullName evidence="5">G-patch domain-containing protein</fullName>
    </submittedName>
</protein>
<dbReference type="GO" id="GO:0003676">
    <property type="term" value="F:nucleic acid binding"/>
    <property type="evidence" value="ECO:0007669"/>
    <property type="project" value="InterPro"/>
</dbReference>
<dbReference type="Gene3D" id="1.25.40.20">
    <property type="entry name" value="Ankyrin repeat-containing domain"/>
    <property type="match status" value="1"/>
</dbReference>
<dbReference type="InterPro" id="IPR039146">
    <property type="entry name" value="GPANK1"/>
</dbReference>
<name>A0A5S6Q686_TRIMR</name>
<feature type="repeat" description="ANK" evidence="1">
    <location>
        <begin position="128"/>
        <end position="160"/>
    </location>
</feature>
<dbReference type="InterPro" id="IPR002110">
    <property type="entry name" value="Ankyrin_rpt"/>
</dbReference>
<dbReference type="SMART" id="SM00443">
    <property type="entry name" value="G_patch"/>
    <property type="match status" value="1"/>
</dbReference>
<dbReference type="WBParaSite" id="TMUE_1000002801.1">
    <property type="protein sequence ID" value="TMUE_1000002801.1"/>
    <property type="gene ID" value="WBGene00293741"/>
</dbReference>
<evidence type="ECO:0000259" key="3">
    <source>
        <dbReference type="PROSITE" id="PS50174"/>
    </source>
</evidence>
<dbReference type="PANTHER" id="PTHR20923:SF1">
    <property type="entry name" value="G PATCH DOMAIN AND ANKYRIN REPEAT-CONTAINING PROTEIN 1"/>
    <property type="match status" value="1"/>
</dbReference>
<dbReference type="SUPFAM" id="SSF48403">
    <property type="entry name" value="Ankyrin repeat"/>
    <property type="match status" value="1"/>
</dbReference>
<feature type="region of interest" description="Disordered" evidence="2">
    <location>
        <begin position="19"/>
        <end position="38"/>
    </location>
</feature>
<sequence>MALAYRSVRFVSASESAAKTSHFGESSQKPLNESGGLTGKDAREFYERTLQDPSIAVQDTALRRSLADQSVVASSNGSGVVKSPSCAIADSPFSPQSRFLKAASEGAISEMKRLMGSGAIDINFVDDFGWSALMCASYGGHLRTVAFLLRNGADASLRCRNGQSAADLASKAGHLHVQAFLAQNDVRVERRISSDATELVRCEGSSSDSPPQYCGDCDRSFRDKRHPNSTAHLVRTLKVDSKPSFSLCRSNVGYKLLVKGGWNQASGLGKCEEGKWYPLKTVLKRDRKGLGCPSAAKPRVTHFGPFDRTAVSHPKQNPPKLLRKSELDFAERRSKRIAQNFRRQFYEL</sequence>
<dbReference type="InterPro" id="IPR036770">
    <property type="entry name" value="Ankyrin_rpt-contain_sf"/>
</dbReference>
<dbReference type="PANTHER" id="PTHR20923">
    <property type="entry name" value="BAT4 PROTEIN-RELATED"/>
    <property type="match status" value="1"/>
</dbReference>